<keyword evidence="2" id="KW-1185">Reference proteome</keyword>
<dbReference type="RefSeq" id="WP_135280970.1">
    <property type="nucleotide sequence ID" value="NZ_SRIO01000003.1"/>
</dbReference>
<sequence length="151" mass="16942">MTHAEQTVWILVADAARARFYQAQGARGPLLELEDAVHPASRLPGHELLADRPGRALDSHGEHRHGMEPTIDPKDEEARRFAAELCARLRERYQAHAFNHLVLVAPPRFLGFLRDALDHQLASRVLASVDLDLTHCTTPDVVRAHLPDPLY</sequence>
<name>A0A4Z0FAQ4_9GAMM</name>
<reference evidence="1 2" key="1">
    <citation type="journal article" date="2019" name="ISME J.">
        <title>Candidatus Macondimonas diazotrophica, a novel gammaproteobacterial genus dominating crude-oil-contaminated coastal sediments.</title>
        <authorList>
            <person name="Karthikeyan S."/>
            <person name="Konstantinidis K."/>
        </authorList>
    </citation>
    <scope>NUCLEOTIDE SEQUENCE [LARGE SCALE GENOMIC DNA]</scope>
    <source>
        <strain evidence="1 2">KTK01</strain>
    </source>
</reference>
<dbReference type="Proteomes" id="UP000297890">
    <property type="component" value="Unassembled WGS sequence"/>
</dbReference>
<comment type="caution">
    <text evidence="1">The sequence shown here is derived from an EMBL/GenBank/DDBJ whole genome shotgun (WGS) entry which is preliminary data.</text>
</comment>
<evidence type="ECO:0000313" key="2">
    <source>
        <dbReference type="Proteomes" id="UP000297890"/>
    </source>
</evidence>
<accession>A0A4Z0FAQ4</accession>
<dbReference type="Pfam" id="PF10116">
    <property type="entry name" value="Host_attach"/>
    <property type="match status" value="1"/>
</dbReference>
<dbReference type="EMBL" id="SRIO01000003">
    <property type="protein sequence ID" value="TFZ83553.1"/>
    <property type="molecule type" value="Genomic_DNA"/>
</dbReference>
<gene>
    <name evidence="1" type="ORF">E4680_03385</name>
</gene>
<proteinExistence type="predicted"/>
<evidence type="ECO:0000313" key="1">
    <source>
        <dbReference type="EMBL" id="TFZ83553.1"/>
    </source>
</evidence>
<dbReference type="OrthoDB" id="329419at2"/>
<protein>
    <submittedName>
        <fullName evidence="1">Host attachment protein</fullName>
    </submittedName>
</protein>
<dbReference type="InterPro" id="IPR019291">
    <property type="entry name" value="Host_attachment_protein"/>
</dbReference>
<organism evidence="1 2">
    <name type="scientific">Candidatus Macondimonas diazotrophica</name>
    <dbReference type="NCBI Taxonomy" id="2305248"/>
    <lineage>
        <taxon>Bacteria</taxon>
        <taxon>Pseudomonadati</taxon>
        <taxon>Pseudomonadota</taxon>
        <taxon>Gammaproteobacteria</taxon>
        <taxon>Chromatiales</taxon>
        <taxon>Ectothiorhodospiraceae</taxon>
        <taxon>Candidatus Macondimonas</taxon>
    </lineage>
</organism>
<dbReference type="AlphaFoldDB" id="A0A4Z0FAQ4"/>